<proteinExistence type="predicted"/>
<dbReference type="PANTHER" id="PTHR28106">
    <property type="entry name" value="MITOCHONDRIAL ATPASE COMPLEX SUBUNIT ATP10"/>
    <property type="match status" value="1"/>
</dbReference>
<accession>A0AAN6REK3</accession>
<evidence type="ECO:0000256" key="1">
    <source>
        <dbReference type="SAM" id="MobiDB-lite"/>
    </source>
</evidence>
<organism evidence="2 3">
    <name type="scientific">Pseudopithomyces chartarum</name>
    <dbReference type="NCBI Taxonomy" id="1892770"/>
    <lineage>
        <taxon>Eukaryota</taxon>
        <taxon>Fungi</taxon>
        <taxon>Dikarya</taxon>
        <taxon>Ascomycota</taxon>
        <taxon>Pezizomycotina</taxon>
        <taxon>Dothideomycetes</taxon>
        <taxon>Pleosporomycetidae</taxon>
        <taxon>Pleosporales</taxon>
        <taxon>Massarineae</taxon>
        <taxon>Didymosphaeriaceae</taxon>
        <taxon>Pseudopithomyces</taxon>
    </lineage>
</organism>
<name>A0AAN6REK3_9PLEO</name>
<evidence type="ECO:0008006" key="4">
    <source>
        <dbReference type="Google" id="ProtNLM"/>
    </source>
</evidence>
<dbReference type="Pfam" id="PF05176">
    <property type="entry name" value="ATP-synt_10"/>
    <property type="match status" value="1"/>
</dbReference>
<keyword evidence="3" id="KW-1185">Reference proteome</keyword>
<comment type="caution">
    <text evidence="2">The sequence shown here is derived from an EMBL/GenBank/DDBJ whole genome shotgun (WGS) entry which is preliminary data.</text>
</comment>
<reference evidence="2 3" key="1">
    <citation type="submission" date="2021-02" db="EMBL/GenBank/DDBJ databases">
        <title>Genome assembly of Pseudopithomyces chartarum.</title>
        <authorList>
            <person name="Jauregui R."/>
            <person name="Singh J."/>
            <person name="Voisey C."/>
        </authorList>
    </citation>
    <scope>NUCLEOTIDE SEQUENCE [LARGE SCALE GENOMIC DNA]</scope>
    <source>
        <strain evidence="2 3">AGR01</strain>
    </source>
</reference>
<evidence type="ECO:0000313" key="3">
    <source>
        <dbReference type="Proteomes" id="UP001280581"/>
    </source>
</evidence>
<feature type="compositionally biased region" description="Pro residues" evidence="1">
    <location>
        <begin position="44"/>
        <end position="55"/>
    </location>
</feature>
<dbReference type="EMBL" id="WVTA01000010">
    <property type="protein sequence ID" value="KAK3203617.1"/>
    <property type="molecule type" value="Genomic_DNA"/>
</dbReference>
<protein>
    <recommendedName>
        <fullName evidence="4">Mitochondrial ATPase complex subunit ATP10</fullName>
    </recommendedName>
</protein>
<dbReference type="Proteomes" id="UP001280581">
    <property type="component" value="Unassembled WGS sequence"/>
</dbReference>
<dbReference type="PANTHER" id="PTHR28106:SF1">
    <property type="entry name" value="MITOCHONDRIAL ATPASE COMPLEX SUBUNIT ATP10"/>
    <property type="match status" value="1"/>
</dbReference>
<dbReference type="GO" id="GO:0033615">
    <property type="term" value="P:mitochondrial proton-transporting ATP synthase complex assembly"/>
    <property type="evidence" value="ECO:0007669"/>
    <property type="project" value="TreeGrafter"/>
</dbReference>
<evidence type="ECO:0000313" key="2">
    <source>
        <dbReference type="EMBL" id="KAK3203617.1"/>
    </source>
</evidence>
<gene>
    <name evidence="2" type="ORF">GRF29_106g107280</name>
</gene>
<sequence>MLQPRITRHFARTILNRPPPCLRCETLALFHPTRQFTSSTPLRKPTPQPPQPSPPPKDDETFVPKPLGRPIGLSAPPQPGENSGLAPKKKDYSGMTLSERNLAKRADLVEKWGTNYFRDFKNIRKYREGKTFMANPRIFKKEVAMYFPNLHGDTLEEKGKGRDTTDVLKGKVSVVRLYSSAWGEAQVQSFTGRKENPGLWEVLDGENGIAQTVDVNVEENVLKAWIIAIFSWKQRLVRKKEEWARYFVVRRGMSQLVRESIGALNGRVGYVYLVDDECKIRWAGSAVAEGAEKEDLVRGLKRCVEEAKNPVPRSANLKARNQVARTGPLVTAATAAA</sequence>
<dbReference type="GO" id="GO:0005743">
    <property type="term" value="C:mitochondrial inner membrane"/>
    <property type="evidence" value="ECO:0007669"/>
    <property type="project" value="TreeGrafter"/>
</dbReference>
<feature type="region of interest" description="Disordered" evidence="1">
    <location>
        <begin position="35"/>
        <end position="92"/>
    </location>
</feature>
<dbReference type="AlphaFoldDB" id="A0AAN6REK3"/>
<dbReference type="InterPro" id="IPR007849">
    <property type="entry name" value="ATP10"/>
</dbReference>